<feature type="signal peptide" evidence="2">
    <location>
        <begin position="1"/>
        <end position="30"/>
    </location>
</feature>
<evidence type="ECO:0000256" key="2">
    <source>
        <dbReference type="SAM" id="SignalP"/>
    </source>
</evidence>
<feature type="chain" id="PRO_5018089790" evidence="2">
    <location>
        <begin position="31"/>
        <end position="458"/>
    </location>
</feature>
<evidence type="ECO:0000313" key="3">
    <source>
        <dbReference type="EMBL" id="RPB20556.1"/>
    </source>
</evidence>
<dbReference type="FunCoup" id="A0A3N4LCY1">
    <property type="interactions" value="7"/>
</dbReference>
<protein>
    <submittedName>
        <fullName evidence="3">Nucleotide-diphospho-sugar transferase</fullName>
    </submittedName>
</protein>
<proteinExistence type="predicted"/>
<dbReference type="AlphaFoldDB" id="A0A3N4LCY1"/>
<dbReference type="InterPro" id="IPR050587">
    <property type="entry name" value="GNT1/Glycosyltrans_8"/>
</dbReference>
<evidence type="ECO:0000256" key="1">
    <source>
        <dbReference type="SAM" id="MobiDB-lite"/>
    </source>
</evidence>
<sequence>MSRRPGITFLAVALVLIVLLNGAWFYSSHGDQSLGSALSGSGSGLGSGSDGPVVQPEKPPQVDPEEDKALFDHGAKDSGEQQEKESEQPFATTTTAAATVHGQEATTTTTPGLDDVLSSDKIDWSRFAYVQYVTATEHVCNSVMVFESLHRLGSKADRVLLYPREWGPVDGPSWKALDSKATAILAKAKDKYHVKLRPVDLIKQKGQEPTWEAGFTKLLAFNQTDYSRTIMFDNDATVLKHMDHLFLLPPAPLALPRAYWLGPDPLPEKTINKYKLSAQLLVITPDPVVFAALLDAVHNKGMYDYDMEILNWVFGPVALVLPHRALNLLSGEFRREHKPGYKGYDRYLGIMAESWNAKKVLDEAYYVHFSDWPNPKPWYHPNKEKLPDILPKCYPKVPTTSGHDSRHSDDKNMDCSDKETWLWLYSDFKDRRKNICGLDLMDPPPIRRRLYSEPQWDV</sequence>
<dbReference type="EMBL" id="ML121570">
    <property type="protein sequence ID" value="RPB20556.1"/>
    <property type="molecule type" value="Genomic_DNA"/>
</dbReference>
<dbReference type="InterPro" id="IPR029044">
    <property type="entry name" value="Nucleotide-diphossugar_trans"/>
</dbReference>
<feature type="region of interest" description="Disordered" evidence="1">
    <location>
        <begin position="36"/>
        <end position="115"/>
    </location>
</feature>
<dbReference type="Gene3D" id="3.90.550.10">
    <property type="entry name" value="Spore Coat Polysaccharide Biosynthesis Protein SpsA, Chain A"/>
    <property type="match status" value="1"/>
</dbReference>
<dbReference type="SUPFAM" id="SSF53448">
    <property type="entry name" value="Nucleotide-diphospho-sugar transferases"/>
    <property type="match status" value="1"/>
</dbReference>
<reference evidence="3 4" key="1">
    <citation type="journal article" date="2018" name="Nat. Ecol. Evol.">
        <title>Pezizomycetes genomes reveal the molecular basis of ectomycorrhizal truffle lifestyle.</title>
        <authorList>
            <person name="Murat C."/>
            <person name="Payen T."/>
            <person name="Noel B."/>
            <person name="Kuo A."/>
            <person name="Morin E."/>
            <person name="Chen J."/>
            <person name="Kohler A."/>
            <person name="Krizsan K."/>
            <person name="Balestrini R."/>
            <person name="Da Silva C."/>
            <person name="Montanini B."/>
            <person name="Hainaut M."/>
            <person name="Levati E."/>
            <person name="Barry K.W."/>
            <person name="Belfiori B."/>
            <person name="Cichocki N."/>
            <person name="Clum A."/>
            <person name="Dockter R.B."/>
            <person name="Fauchery L."/>
            <person name="Guy J."/>
            <person name="Iotti M."/>
            <person name="Le Tacon F."/>
            <person name="Lindquist E.A."/>
            <person name="Lipzen A."/>
            <person name="Malagnac F."/>
            <person name="Mello A."/>
            <person name="Molinier V."/>
            <person name="Miyauchi S."/>
            <person name="Poulain J."/>
            <person name="Riccioni C."/>
            <person name="Rubini A."/>
            <person name="Sitrit Y."/>
            <person name="Splivallo R."/>
            <person name="Traeger S."/>
            <person name="Wang M."/>
            <person name="Zifcakova L."/>
            <person name="Wipf D."/>
            <person name="Zambonelli A."/>
            <person name="Paolocci F."/>
            <person name="Nowrousian M."/>
            <person name="Ottonello S."/>
            <person name="Baldrian P."/>
            <person name="Spatafora J.W."/>
            <person name="Henrissat B."/>
            <person name="Nagy L.G."/>
            <person name="Aury J.M."/>
            <person name="Wincker P."/>
            <person name="Grigoriev I.V."/>
            <person name="Bonfante P."/>
            <person name="Martin F.M."/>
        </authorList>
    </citation>
    <scope>NUCLEOTIDE SEQUENCE [LARGE SCALE GENOMIC DNA]</scope>
    <source>
        <strain evidence="3 4">ATCC MYA-4762</strain>
    </source>
</reference>
<gene>
    <name evidence="3" type="ORF">L211DRAFT_517543</name>
</gene>
<name>A0A3N4LCY1_9PEZI</name>
<feature type="compositionally biased region" description="Basic and acidic residues" evidence="1">
    <location>
        <begin position="67"/>
        <end position="87"/>
    </location>
</feature>
<dbReference type="OrthoDB" id="2014201at2759"/>
<organism evidence="3 4">
    <name type="scientific">Terfezia boudieri ATCC MYA-4762</name>
    <dbReference type="NCBI Taxonomy" id="1051890"/>
    <lineage>
        <taxon>Eukaryota</taxon>
        <taxon>Fungi</taxon>
        <taxon>Dikarya</taxon>
        <taxon>Ascomycota</taxon>
        <taxon>Pezizomycotina</taxon>
        <taxon>Pezizomycetes</taxon>
        <taxon>Pezizales</taxon>
        <taxon>Pezizaceae</taxon>
        <taxon>Terfezia</taxon>
    </lineage>
</organism>
<keyword evidence="3" id="KW-0808">Transferase</keyword>
<dbReference type="PANTHER" id="PTHR11183">
    <property type="entry name" value="GLYCOGENIN SUBFAMILY MEMBER"/>
    <property type="match status" value="1"/>
</dbReference>
<keyword evidence="4" id="KW-1185">Reference proteome</keyword>
<accession>A0A3N4LCY1</accession>
<dbReference type="STRING" id="1051890.A0A3N4LCY1"/>
<dbReference type="InParanoid" id="A0A3N4LCY1"/>
<dbReference type="Proteomes" id="UP000267821">
    <property type="component" value="Unassembled WGS sequence"/>
</dbReference>
<dbReference type="GO" id="GO:0016740">
    <property type="term" value="F:transferase activity"/>
    <property type="evidence" value="ECO:0007669"/>
    <property type="project" value="UniProtKB-KW"/>
</dbReference>
<keyword evidence="2" id="KW-0732">Signal</keyword>
<evidence type="ECO:0000313" key="4">
    <source>
        <dbReference type="Proteomes" id="UP000267821"/>
    </source>
</evidence>